<keyword evidence="3 6" id="KW-0812">Transmembrane</keyword>
<evidence type="ECO:0000256" key="3">
    <source>
        <dbReference type="ARBA" id="ARBA00022692"/>
    </source>
</evidence>
<sequence>MWAFLTKDLLLFWRDRKEVAVIILLPIVLVVLLSLVVPGMFGEETSESYDLDLALVVEDQQDQGFERFQEEVEPSNDQSQQMIDQLQAMPPVDGLVAYLNSPELAEWVTVNQMDLDQAQTQVDEGELDAALIIPEHYTYQLLNEMVLDEPSEATLQFQASGQSQEVDMLRQMIQRYLDQINLQYAVASSGSQVDSANDNLPEGGVENVEGQSMFSMEHYFTFSMAALFTLFLAATVATRTGIEKREQTFNRIALTNAPPLYYLMGKTISTFILAWLQMMFVLVGAHLILGVFTEEGPTFWVGLIVMATLYALAIAAISSIMTSTMLRVKNNDTGDGIFMAVVMVLGVIGGNFVPINVLPNWLQQIGELTPNGLILATLTEWVQDQTYSLLVMPTVILVAIIVTALSIGIAVYPKRGEQS</sequence>
<name>A0ABT9VB70_9BACI</name>
<evidence type="ECO:0000256" key="2">
    <source>
        <dbReference type="ARBA" id="ARBA00022475"/>
    </source>
</evidence>
<keyword evidence="9" id="KW-1185">Reference proteome</keyword>
<comment type="caution">
    <text evidence="8">The sequence shown here is derived from an EMBL/GenBank/DDBJ whole genome shotgun (WGS) entry which is preliminary data.</text>
</comment>
<comment type="subcellular location">
    <subcellularLocation>
        <location evidence="1">Cell membrane</location>
        <topology evidence="1">Multi-pass membrane protein</topology>
    </subcellularLocation>
</comment>
<gene>
    <name evidence="8" type="ORF">J2S77_000152</name>
</gene>
<reference evidence="8 9" key="1">
    <citation type="submission" date="2023-07" db="EMBL/GenBank/DDBJ databases">
        <title>Genomic Encyclopedia of Type Strains, Phase IV (KMG-IV): sequencing the most valuable type-strain genomes for metagenomic binning, comparative biology and taxonomic classification.</title>
        <authorList>
            <person name="Goeker M."/>
        </authorList>
    </citation>
    <scope>NUCLEOTIDE SEQUENCE [LARGE SCALE GENOMIC DNA]</scope>
    <source>
        <strain evidence="8 9">DSM 16460</strain>
    </source>
</reference>
<dbReference type="InterPro" id="IPR051449">
    <property type="entry name" value="ABC-2_transporter_component"/>
</dbReference>
<dbReference type="Gene3D" id="3.40.1710.10">
    <property type="entry name" value="abc type-2 transporter like domain"/>
    <property type="match status" value="1"/>
</dbReference>
<dbReference type="Pfam" id="PF12698">
    <property type="entry name" value="ABC2_membrane_3"/>
    <property type="match status" value="1"/>
</dbReference>
<feature type="transmembrane region" description="Helical" evidence="6">
    <location>
        <begin position="271"/>
        <end position="293"/>
    </location>
</feature>
<keyword evidence="5 6" id="KW-0472">Membrane</keyword>
<evidence type="ECO:0000259" key="7">
    <source>
        <dbReference type="Pfam" id="PF12698"/>
    </source>
</evidence>
<evidence type="ECO:0000313" key="8">
    <source>
        <dbReference type="EMBL" id="MDQ0158202.1"/>
    </source>
</evidence>
<feature type="transmembrane region" description="Helical" evidence="6">
    <location>
        <begin position="299"/>
        <end position="321"/>
    </location>
</feature>
<dbReference type="RefSeq" id="WP_306973726.1">
    <property type="nucleotide sequence ID" value="NZ_JAUSTQ010000001.1"/>
</dbReference>
<evidence type="ECO:0000313" key="9">
    <source>
        <dbReference type="Proteomes" id="UP001224359"/>
    </source>
</evidence>
<proteinExistence type="predicted"/>
<protein>
    <submittedName>
        <fullName evidence="8">ABC-2 type transport system permease protein</fullName>
    </submittedName>
</protein>
<organism evidence="8 9">
    <name type="scientific">Alkalibacillus salilacus</name>
    <dbReference type="NCBI Taxonomy" id="284582"/>
    <lineage>
        <taxon>Bacteria</taxon>
        <taxon>Bacillati</taxon>
        <taxon>Bacillota</taxon>
        <taxon>Bacilli</taxon>
        <taxon>Bacillales</taxon>
        <taxon>Bacillaceae</taxon>
        <taxon>Alkalibacillus</taxon>
    </lineage>
</organism>
<feature type="domain" description="ABC-2 type transporter transmembrane" evidence="7">
    <location>
        <begin position="22"/>
        <end position="409"/>
    </location>
</feature>
<feature type="transmembrane region" description="Helical" evidence="6">
    <location>
        <begin position="333"/>
        <end position="353"/>
    </location>
</feature>
<keyword evidence="4 6" id="KW-1133">Transmembrane helix</keyword>
<dbReference type="EMBL" id="JAUSTQ010000001">
    <property type="protein sequence ID" value="MDQ0158202.1"/>
    <property type="molecule type" value="Genomic_DNA"/>
</dbReference>
<evidence type="ECO:0000256" key="5">
    <source>
        <dbReference type="ARBA" id="ARBA00023136"/>
    </source>
</evidence>
<dbReference type="InterPro" id="IPR013525">
    <property type="entry name" value="ABC2_TM"/>
</dbReference>
<keyword evidence="2" id="KW-1003">Cell membrane</keyword>
<evidence type="ECO:0000256" key="4">
    <source>
        <dbReference type="ARBA" id="ARBA00022989"/>
    </source>
</evidence>
<feature type="transmembrane region" description="Helical" evidence="6">
    <location>
        <begin position="387"/>
        <end position="412"/>
    </location>
</feature>
<dbReference type="Proteomes" id="UP001224359">
    <property type="component" value="Unassembled WGS sequence"/>
</dbReference>
<evidence type="ECO:0000256" key="1">
    <source>
        <dbReference type="ARBA" id="ARBA00004651"/>
    </source>
</evidence>
<dbReference type="PANTHER" id="PTHR30294">
    <property type="entry name" value="MEMBRANE COMPONENT OF ABC TRANSPORTER YHHJ-RELATED"/>
    <property type="match status" value="1"/>
</dbReference>
<dbReference type="PANTHER" id="PTHR30294:SF29">
    <property type="entry name" value="MULTIDRUG ABC TRANSPORTER PERMEASE YBHS-RELATED"/>
    <property type="match status" value="1"/>
</dbReference>
<feature type="transmembrane region" description="Helical" evidence="6">
    <location>
        <begin position="21"/>
        <end position="41"/>
    </location>
</feature>
<accession>A0ABT9VB70</accession>
<evidence type="ECO:0000256" key="6">
    <source>
        <dbReference type="SAM" id="Phobius"/>
    </source>
</evidence>
<feature type="transmembrane region" description="Helical" evidence="6">
    <location>
        <begin position="219"/>
        <end position="237"/>
    </location>
</feature>